<organism evidence="2 3">
    <name type="scientific">Neohortaea acidophila</name>
    <dbReference type="NCBI Taxonomy" id="245834"/>
    <lineage>
        <taxon>Eukaryota</taxon>
        <taxon>Fungi</taxon>
        <taxon>Dikarya</taxon>
        <taxon>Ascomycota</taxon>
        <taxon>Pezizomycotina</taxon>
        <taxon>Dothideomycetes</taxon>
        <taxon>Dothideomycetidae</taxon>
        <taxon>Mycosphaerellales</taxon>
        <taxon>Teratosphaeriaceae</taxon>
        <taxon>Neohortaea</taxon>
    </lineage>
</organism>
<gene>
    <name evidence="2" type="ORF">BDY17DRAFT_98553</name>
</gene>
<dbReference type="RefSeq" id="XP_033591760.1">
    <property type="nucleotide sequence ID" value="XM_033738906.1"/>
</dbReference>
<accession>A0A6A6PZJ2</accession>
<evidence type="ECO:0000256" key="1">
    <source>
        <dbReference type="SAM" id="MobiDB-lite"/>
    </source>
</evidence>
<evidence type="ECO:0000313" key="3">
    <source>
        <dbReference type="Proteomes" id="UP000799767"/>
    </source>
</evidence>
<protein>
    <submittedName>
        <fullName evidence="2">Uncharacterized protein</fullName>
    </submittedName>
</protein>
<feature type="region of interest" description="Disordered" evidence="1">
    <location>
        <begin position="155"/>
        <end position="176"/>
    </location>
</feature>
<proteinExistence type="predicted"/>
<name>A0A6A6PZJ2_9PEZI</name>
<evidence type="ECO:0000313" key="2">
    <source>
        <dbReference type="EMBL" id="KAF2485191.1"/>
    </source>
</evidence>
<reference evidence="2" key="1">
    <citation type="journal article" date="2020" name="Stud. Mycol.">
        <title>101 Dothideomycetes genomes: a test case for predicting lifestyles and emergence of pathogens.</title>
        <authorList>
            <person name="Haridas S."/>
            <person name="Albert R."/>
            <person name="Binder M."/>
            <person name="Bloem J."/>
            <person name="Labutti K."/>
            <person name="Salamov A."/>
            <person name="Andreopoulos B."/>
            <person name="Baker S."/>
            <person name="Barry K."/>
            <person name="Bills G."/>
            <person name="Bluhm B."/>
            <person name="Cannon C."/>
            <person name="Castanera R."/>
            <person name="Culley D."/>
            <person name="Daum C."/>
            <person name="Ezra D."/>
            <person name="Gonzalez J."/>
            <person name="Henrissat B."/>
            <person name="Kuo A."/>
            <person name="Liang C."/>
            <person name="Lipzen A."/>
            <person name="Lutzoni F."/>
            <person name="Magnuson J."/>
            <person name="Mondo S."/>
            <person name="Nolan M."/>
            <person name="Ohm R."/>
            <person name="Pangilinan J."/>
            <person name="Park H.-J."/>
            <person name="Ramirez L."/>
            <person name="Alfaro M."/>
            <person name="Sun H."/>
            <person name="Tritt A."/>
            <person name="Yoshinaga Y."/>
            <person name="Zwiers L.-H."/>
            <person name="Turgeon B."/>
            <person name="Goodwin S."/>
            <person name="Spatafora J."/>
            <person name="Crous P."/>
            <person name="Grigoriev I."/>
        </authorList>
    </citation>
    <scope>NUCLEOTIDE SEQUENCE</scope>
    <source>
        <strain evidence="2">CBS 113389</strain>
    </source>
</reference>
<dbReference type="Proteomes" id="UP000799767">
    <property type="component" value="Unassembled WGS sequence"/>
</dbReference>
<dbReference type="EMBL" id="MU001633">
    <property type="protein sequence ID" value="KAF2485191.1"/>
    <property type="molecule type" value="Genomic_DNA"/>
</dbReference>
<dbReference type="GeneID" id="54479907"/>
<sequence length="176" mass="19800">MFESSSVASFHPFSSKGDVVTVSSSRQVLSSPTRASSSARTSASNFYTIQPVRSHSIVHIANLLLHSLALPSVQRHSIDNCSRYVPPLFIPASTPLHHSTRIHLQHQSFRIHLQPLLLPNLHRTRKQHHLVRRRLGAIRRPLRRHPRRLVLRHGRRGRSSLRVGSSRREVVAGAGG</sequence>
<keyword evidence="3" id="KW-1185">Reference proteome</keyword>
<dbReference type="AlphaFoldDB" id="A0A6A6PZJ2"/>